<proteinExistence type="predicted"/>
<protein>
    <submittedName>
        <fullName evidence="1">Uncharacterized protein</fullName>
    </submittedName>
</protein>
<evidence type="ECO:0000313" key="2">
    <source>
        <dbReference type="Proteomes" id="UP000292402"/>
    </source>
</evidence>
<dbReference type="AlphaFoldDB" id="A0A4Q4M834"/>
<dbReference type="EMBL" id="PDXA01000036">
    <property type="protein sequence ID" value="RYN45186.1"/>
    <property type="molecule type" value="Genomic_DNA"/>
</dbReference>
<comment type="caution">
    <text evidence="1">The sequence shown here is derived from an EMBL/GenBank/DDBJ whole genome shotgun (WGS) entry which is preliminary data.</text>
</comment>
<organism evidence="1 2">
    <name type="scientific">Alternaria tenuissima</name>
    <dbReference type="NCBI Taxonomy" id="119927"/>
    <lineage>
        <taxon>Eukaryota</taxon>
        <taxon>Fungi</taxon>
        <taxon>Dikarya</taxon>
        <taxon>Ascomycota</taxon>
        <taxon>Pezizomycotina</taxon>
        <taxon>Dothideomycetes</taxon>
        <taxon>Pleosporomycetidae</taxon>
        <taxon>Pleosporales</taxon>
        <taxon>Pleosporineae</taxon>
        <taxon>Pleosporaceae</taxon>
        <taxon>Alternaria</taxon>
        <taxon>Alternaria sect. Alternaria</taxon>
        <taxon>Alternaria alternata complex</taxon>
    </lineage>
</organism>
<sequence length="146" mass="15858">MSASSRSAVVVLSQALKSGSSAASTPSSLNRLTLVDSLTGRASWSAPSITDLSPQQYVFAQRLRLDSNTIEKYDNKKVSSQAIESLKASPSRRRYPHNELVAFPKVSRQRLTLDTNNGGEKGIGYIGLVSSFRKTVARNVRVRCGV</sequence>
<name>A0A4Q4M834_9PLEO</name>
<gene>
    <name evidence="1" type="ORF">AA0114_g9332</name>
</gene>
<reference evidence="2" key="1">
    <citation type="journal article" date="2019" name="bioRxiv">
        <title>Genomics, evolutionary history and diagnostics of the Alternaria alternata species group including apple and Asian pear pathotypes.</title>
        <authorList>
            <person name="Armitage A.D."/>
            <person name="Cockerton H.M."/>
            <person name="Sreenivasaprasad S."/>
            <person name="Woodhall J.W."/>
            <person name="Lane C.R."/>
            <person name="Harrison R.J."/>
            <person name="Clarkson J.P."/>
        </authorList>
    </citation>
    <scope>NUCLEOTIDE SEQUENCE [LARGE SCALE GENOMIC DNA]</scope>
    <source>
        <strain evidence="2">FERA 1082</strain>
    </source>
</reference>
<accession>A0A4Q4M834</accession>
<evidence type="ECO:0000313" key="1">
    <source>
        <dbReference type="EMBL" id="RYN45186.1"/>
    </source>
</evidence>
<dbReference type="Proteomes" id="UP000292402">
    <property type="component" value="Unassembled WGS sequence"/>
</dbReference>